<sequence>MILSAGPGNSFVNSINSDVPDNIPSIRGASRVSRQVADLKYNVNLTASGFSTDEVVVITVEVLELNSTVAEVTRDILMEVESEPNGANINALTFGFSEASFAHLMTRQRSMPEVEIGPVPFLKVKLSMEPQFYPWYPLVYIDVDAQEIVISGHLQLAFYRTGDISLFPQPVAVMITQVSVRCRPAMVTTTEDTLELQFRSSSLVSTLSFSISDSSVETGILGGGFASVEDFKEKVYEYLEQMTNKEGALGFLLPAYLESRPLPDYWHRVLNMRLSFLGFKYQRVQVHGRPVSYLFVVFSMTSLGLPPPCYCEEQSLAQLASEMNDDLTLTVFEALRSCTDCIFRAFQATARPYANFGHDQSSSTSENGALYASVRLWYRVSLEKAVIESDGVKAVIDLAGEASAKAAIRDKCGHDVLRAGERLRTSLQDNAIKWRLNIDANSTTPREVTITALADARFGRPDITFDSAGGRHHHKIK</sequence>
<evidence type="ECO:0000313" key="1">
    <source>
        <dbReference type="EMBL" id="KAF9743247.1"/>
    </source>
</evidence>
<accession>A0A8H7K180</accession>
<protein>
    <submittedName>
        <fullName evidence="1">Uncharacterized protein</fullName>
    </submittedName>
</protein>
<dbReference type="Proteomes" id="UP000616885">
    <property type="component" value="Unassembled WGS sequence"/>
</dbReference>
<dbReference type="AlphaFoldDB" id="A0A8H7K180"/>
<evidence type="ECO:0000313" key="2">
    <source>
        <dbReference type="Proteomes" id="UP000616885"/>
    </source>
</evidence>
<gene>
    <name evidence="1" type="ORF">IM811_006903</name>
</gene>
<comment type="caution">
    <text evidence="1">The sequence shown here is derived from an EMBL/GenBank/DDBJ whole genome shotgun (WGS) entry which is preliminary data.</text>
</comment>
<organism evidence="1 2">
    <name type="scientific">Bionectria ochroleuca</name>
    <name type="common">Gliocladium roseum</name>
    <dbReference type="NCBI Taxonomy" id="29856"/>
    <lineage>
        <taxon>Eukaryota</taxon>
        <taxon>Fungi</taxon>
        <taxon>Dikarya</taxon>
        <taxon>Ascomycota</taxon>
        <taxon>Pezizomycotina</taxon>
        <taxon>Sordariomycetes</taxon>
        <taxon>Hypocreomycetidae</taxon>
        <taxon>Hypocreales</taxon>
        <taxon>Bionectriaceae</taxon>
        <taxon>Clonostachys</taxon>
    </lineage>
</organism>
<name>A0A8H7K180_BIOOC</name>
<reference evidence="1" key="1">
    <citation type="submission" date="2020-10" db="EMBL/GenBank/DDBJ databases">
        <title>High-Quality Genome Resource of Clonostachys rosea strain S41 by Oxford Nanopore Long-Read Sequencing.</title>
        <authorList>
            <person name="Wang H."/>
        </authorList>
    </citation>
    <scope>NUCLEOTIDE SEQUENCE</scope>
    <source>
        <strain evidence="1">S41</strain>
    </source>
</reference>
<dbReference type="EMBL" id="JADCTT010000018">
    <property type="protein sequence ID" value="KAF9743247.1"/>
    <property type="molecule type" value="Genomic_DNA"/>
</dbReference>
<proteinExistence type="predicted"/>